<name>A0A178MHQ5_9CHLR</name>
<gene>
    <name evidence="1" type="ORF">A6A03_08605</name>
</gene>
<dbReference type="SUPFAM" id="SSF54285">
    <property type="entry name" value="MoaD/ThiS"/>
    <property type="match status" value="1"/>
</dbReference>
<keyword evidence="2" id="KW-1185">Reference proteome</keyword>
<dbReference type="Gene3D" id="3.10.20.30">
    <property type="match status" value="1"/>
</dbReference>
<reference evidence="1 2" key="1">
    <citation type="submission" date="2016-04" db="EMBL/GenBank/DDBJ databases">
        <title>Chloroflexus islandicus sp. nov., a thermophilic filamentous anoxygenic phototrophic bacterium from geyser Strokkur (Iceland).</title>
        <authorList>
            <person name="Gaisin V.A."/>
            <person name="Kalashnikov A.M."/>
            <person name="Sukhacheva M.V."/>
            <person name="Grouzdev D.S."/>
            <person name="Ivanov T.M."/>
            <person name="Kuznetsov B."/>
            <person name="Gorlenko V.M."/>
        </authorList>
    </citation>
    <scope>NUCLEOTIDE SEQUENCE [LARGE SCALE GENOMIC DNA]</scope>
    <source>
        <strain evidence="2">isl-2</strain>
    </source>
</reference>
<dbReference type="OrthoDB" id="9156098at2"/>
<organism evidence="1 2">
    <name type="scientific">Chloroflexus islandicus</name>
    <dbReference type="NCBI Taxonomy" id="1707952"/>
    <lineage>
        <taxon>Bacteria</taxon>
        <taxon>Bacillati</taxon>
        <taxon>Chloroflexota</taxon>
        <taxon>Chloroflexia</taxon>
        <taxon>Chloroflexales</taxon>
        <taxon>Chloroflexineae</taxon>
        <taxon>Chloroflexaceae</taxon>
        <taxon>Chloroflexus</taxon>
    </lineage>
</organism>
<dbReference type="PANTHER" id="PTHR38031">
    <property type="entry name" value="SULFUR CARRIER PROTEIN SLR0821-RELATED"/>
    <property type="match status" value="1"/>
</dbReference>
<dbReference type="InterPro" id="IPR052045">
    <property type="entry name" value="Sulfur_Carrier/Prot_Modifier"/>
</dbReference>
<evidence type="ECO:0000313" key="1">
    <source>
        <dbReference type="EMBL" id="OAN48241.1"/>
    </source>
</evidence>
<dbReference type="EMBL" id="LWQS01000033">
    <property type="protein sequence ID" value="OAN48241.1"/>
    <property type="molecule type" value="Genomic_DNA"/>
</dbReference>
<evidence type="ECO:0000313" key="2">
    <source>
        <dbReference type="Proteomes" id="UP000078287"/>
    </source>
</evidence>
<dbReference type="Pfam" id="PF02597">
    <property type="entry name" value="ThiS"/>
    <property type="match status" value="1"/>
</dbReference>
<proteinExistence type="predicted"/>
<dbReference type="CDD" id="cd17074">
    <property type="entry name" value="Ubl_CysO_like"/>
    <property type="match status" value="1"/>
</dbReference>
<dbReference type="InterPro" id="IPR016155">
    <property type="entry name" value="Mopterin_synth/thiamin_S_b"/>
</dbReference>
<dbReference type="InterPro" id="IPR012675">
    <property type="entry name" value="Beta-grasp_dom_sf"/>
</dbReference>
<comment type="caution">
    <text evidence="1">The sequence shown here is derived from an EMBL/GenBank/DDBJ whole genome shotgun (WGS) entry which is preliminary data.</text>
</comment>
<protein>
    <submittedName>
        <fullName evidence="1">Molybdopterin synthase sulfur carrier subunit</fullName>
    </submittedName>
</protein>
<dbReference type="AlphaFoldDB" id="A0A178MHQ5"/>
<dbReference type="RefSeq" id="WP_066783202.1">
    <property type="nucleotide sequence ID" value="NZ_LWQS01000033.1"/>
</dbReference>
<accession>A0A178MHQ5</accession>
<sequence>MAVTVTIPTALRQYAGGNASVSLEASDVGNLIRGLVELYPALGRHLLDDQGRLRSFVNLYVGDEDIRYLDGEATPLRDGDTVSIIPAIAGGGRS</sequence>
<dbReference type="PANTHER" id="PTHR38031:SF1">
    <property type="entry name" value="SULFUR CARRIER PROTEIN CYSO"/>
    <property type="match status" value="1"/>
</dbReference>
<dbReference type="InterPro" id="IPR003749">
    <property type="entry name" value="ThiS/MoaD-like"/>
</dbReference>
<dbReference type="STRING" id="1707952.A6A03_08605"/>
<dbReference type="Proteomes" id="UP000078287">
    <property type="component" value="Unassembled WGS sequence"/>
</dbReference>